<dbReference type="Proteomes" id="UP001570846">
    <property type="component" value="Unassembled WGS sequence"/>
</dbReference>
<evidence type="ECO:0000313" key="1">
    <source>
        <dbReference type="EMBL" id="MFA1773453.1"/>
    </source>
</evidence>
<organism evidence="1 2">
    <name type="scientific">Rufibacter glacialis</name>
    <dbReference type="NCBI Taxonomy" id="1259555"/>
    <lineage>
        <taxon>Bacteria</taxon>
        <taxon>Pseudomonadati</taxon>
        <taxon>Bacteroidota</taxon>
        <taxon>Cytophagia</taxon>
        <taxon>Cytophagales</taxon>
        <taxon>Hymenobacteraceae</taxon>
        <taxon>Rufibacter</taxon>
    </lineage>
</organism>
<proteinExistence type="predicted"/>
<name>A0ABV4RL14_9BACT</name>
<dbReference type="RefSeq" id="WP_262713754.1">
    <property type="nucleotide sequence ID" value="NZ_BMMG01000009.1"/>
</dbReference>
<evidence type="ECO:0000313" key="2">
    <source>
        <dbReference type="Proteomes" id="UP001570846"/>
    </source>
</evidence>
<protein>
    <submittedName>
        <fullName evidence="1">Uncharacterized protein</fullName>
    </submittedName>
</protein>
<gene>
    <name evidence="1" type="ORF">ACD591_19285</name>
</gene>
<sequence length="44" mass="5153">MAEFLKKHLQRYHATRQFKVQTVRDVLGSKGPDFRKVEVPLPSN</sequence>
<keyword evidence="2" id="KW-1185">Reference proteome</keyword>
<reference evidence="1 2" key="1">
    <citation type="submission" date="2024-08" db="EMBL/GenBank/DDBJ databases">
        <authorList>
            <person name="Wei W."/>
        </authorList>
    </citation>
    <scope>NUCLEOTIDE SEQUENCE [LARGE SCALE GENOMIC DNA]</scope>
    <source>
        <strain evidence="1 2">XU2</strain>
    </source>
</reference>
<accession>A0ABV4RL14</accession>
<comment type="caution">
    <text evidence="1">The sequence shown here is derived from an EMBL/GenBank/DDBJ whole genome shotgun (WGS) entry which is preliminary data.</text>
</comment>
<dbReference type="EMBL" id="JBGOGF010000013">
    <property type="protein sequence ID" value="MFA1773453.1"/>
    <property type="molecule type" value="Genomic_DNA"/>
</dbReference>